<evidence type="ECO:0000259" key="4">
    <source>
        <dbReference type="Pfam" id="PF00501"/>
    </source>
</evidence>
<reference evidence="5 6" key="1">
    <citation type="submission" date="2024-06" db="EMBL/GenBank/DDBJ databases">
        <title>The Natural Products Discovery Center: Release of the First 8490 Sequenced Strains for Exploring Actinobacteria Biosynthetic Diversity.</title>
        <authorList>
            <person name="Kalkreuter E."/>
            <person name="Kautsar S.A."/>
            <person name="Yang D."/>
            <person name="Bader C.D."/>
            <person name="Teijaro C.N."/>
            <person name="Fluegel L."/>
            <person name="Davis C.M."/>
            <person name="Simpson J.R."/>
            <person name="Lauterbach L."/>
            <person name="Steele A.D."/>
            <person name="Gui C."/>
            <person name="Meng S."/>
            <person name="Li G."/>
            <person name="Viehrig K."/>
            <person name="Ye F."/>
            <person name="Su P."/>
            <person name="Kiefer A.F."/>
            <person name="Nichols A."/>
            <person name="Cepeda A.J."/>
            <person name="Yan W."/>
            <person name="Fan B."/>
            <person name="Jiang Y."/>
            <person name="Adhikari A."/>
            <person name="Zheng C.-J."/>
            <person name="Schuster L."/>
            <person name="Cowan T.M."/>
            <person name="Smanski M.J."/>
            <person name="Chevrette M.G."/>
            <person name="De Carvalho L.P.S."/>
            <person name="Shen B."/>
        </authorList>
    </citation>
    <scope>NUCLEOTIDE SEQUENCE [LARGE SCALE GENOMIC DNA]</scope>
    <source>
        <strain evidence="5 6">NPDC050671</strain>
    </source>
</reference>
<dbReference type="SUPFAM" id="SSF56801">
    <property type="entry name" value="Acetyl-CoA synthetase-like"/>
    <property type="match status" value="1"/>
</dbReference>
<dbReference type="InterPro" id="IPR000873">
    <property type="entry name" value="AMP-dep_synth/lig_dom"/>
</dbReference>
<dbReference type="PANTHER" id="PTHR43201:SF5">
    <property type="entry name" value="MEDIUM-CHAIN ACYL-COA LIGASE ACSF2, MITOCHONDRIAL"/>
    <property type="match status" value="1"/>
</dbReference>
<sequence length="317" mass="32885">MNLAVLPDCRAVLAPYAAAVSDDSTELNNAAFLDAVRRATTSLRAAGVSTGDVLAVMLPDTAAFVVTLFAAWRAGAAVVPLDPALSAGEAGRRMARAGARVLVAPHDSAAPAHRVRSVVSADRLTAADLDTAEPARVSDDAPALFVPVGGSGDDSTIAVLDHMNLNALCRLAIEIFAITGTDHSLSIQPLSHVDGIVLGVLAPLLADGRATIAGAFDPATFFDRIESSGATCFAAAPAVYRQLSELPAGIRPPGASVRIAICSTAQTGPELRTFEHRYGIPIVHDHGLTDFPPRPRPVRTPASETRPPSMTYPGPQP</sequence>
<evidence type="ECO:0000313" key="5">
    <source>
        <dbReference type="EMBL" id="MEV0362186.1"/>
    </source>
</evidence>
<keyword evidence="2" id="KW-0436">Ligase</keyword>
<feature type="domain" description="AMP-dependent synthetase/ligase" evidence="4">
    <location>
        <begin position="15"/>
        <end position="290"/>
    </location>
</feature>
<proteinExistence type="inferred from homology"/>
<evidence type="ECO:0000256" key="3">
    <source>
        <dbReference type="SAM" id="MobiDB-lite"/>
    </source>
</evidence>
<dbReference type="RefSeq" id="WP_357974244.1">
    <property type="nucleotide sequence ID" value="NZ_JBFAIH010000002.1"/>
</dbReference>
<gene>
    <name evidence="5" type="ORF">AB0H72_05735</name>
</gene>
<comment type="caution">
    <text evidence="5">The sequence shown here is derived from an EMBL/GenBank/DDBJ whole genome shotgun (WGS) entry which is preliminary data.</text>
</comment>
<name>A0ABV3F3B0_9NOCA</name>
<dbReference type="PANTHER" id="PTHR43201">
    <property type="entry name" value="ACYL-COA SYNTHETASE"/>
    <property type="match status" value="1"/>
</dbReference>
<dbReference type="Pfam" id="PF00501">
    <property type="entry name" value="AMP-binding"/>
    <property type="match status" value="1"/>
</dbReference>
<accession>A0ABV3F3B0</accession>
<comment type="similarity">
    <text evidence="1">Belongs to the ATP-dependent AMP-binding enzyme family.</text>
</comment>
<evidence type="ECO:0000256" key="1">
    <source>
        <dbReference type="ARBA" id="ARBA00006432"/>
    </source>
</evidence>
<dbReference type="Gene3D" id="3.40.50.12780">
    <property type="entry name" value="N-terminal domain of ligase-like"/>
    <property type="match status" value="1"/>
</dbReference>
<protein>
    <submittedName>
        <fullName evidence="5">AMP-binding protein</fullName>
    </submittedName>
</protein>
<dbReference type="EMBL" id="JBFAIH010000002">
    <property type="protein sequence ID" value="MEV0362186.1"/>
    <property type="molecule type" value="Genomic_DNA"/>
</dbReference>
<dbReference type="InterPro" id="IPR042099">
    <property type="entry name" value="ANL_N_sf"/>
</dbReference>
<feature type="region of interest" description="Disordered" evidence="3">
    <location>
        <begin position="285"/>
        <end position="317"/>
    </location>
</feature>
<dbReference type="Proteomes" id="UP001551658">
    <property type="component" value="Unassembled WGS sequence"/>
</dbReference>
<evidence type="ECO:0000256" key="2">
    <source>
        <dbReference type="ARBA" id="ARBA00022598"/>
    </source>
</evidence>
<keyword evidence="6" id="KW-1185">Reference proteome</keyword>
<evidence type="ECO:0000313" key="6">
    <source>
        <dbReference type="Proteomes" id="UP001551658"/>
    </source>
</evidence>
<organism evidence="5 6">
    <name type="scientific">Nocardia fusca</name>
    <dbReference type="NCBI Taxonomy" id="941183"/>
    <lineage>
        <taxon>Bacteria</taxon>
        <taxon>Bacillati</taxon>
        <taxon>Actinomycetota</taxon>
        <taxon>Actinomycetes</taxon>
        <taxon>Mycobacteriales</taxon>
        <taxon>Nocardiaceae</taxon>
        <taxon>Nocardia</taxon>
    </lineage>
</organism>